<dbReference type="EMBL" id="CP061379">
    <property type="protein sequence ID" value="QPF90281.1"/>
    <property type="molecule type" value="Genomic_DNA"/>
</dbReference>
<keyword evidence="3" id="KW-1185">Reference proteome</keyword>
<protein>
    <submittedName>
        <fullName evidence="2">Uncharacterized protein</fullName>
    </submittedName>
</protein>
<evidence type="ECO:0000256" key="1">
    <source>
        <dbReference type="SAM" id="SignalP"/>
    </source>
</evidence>
<proteinExistence type="predicted"/>
<reference evidence="2 3" key="1">
    <citation type="submission" date="2020-09" db="EMBL/GenBank/DDBJ databases">
        <title>Complete genomes of bradyrhizobia occurring on native shrubby legumes in Australia.</title>
        <authorList>
            <person name="Lafay B."/>
        </authorList>
    </citation>
    <scope>NUCLEOTIDE SEQUENCE [LARGE SCALE GENOMIC DNA]</scope>
    <source>
        <strain evidence="2 3">BDV5040</strain>
    </source>
</reference>
<sequence>MNASDKTIFRNFMLTVLVACSASCSTNAVLAEVSAFRKATAPISGGIGMAPRPADRTEGMTGSFAPPHKTPDGRACISVSPLVRPQIINPKIIDQIVIVGNNCGQTIKVEICYAGSTDCITVPLNAYQRVQRILGISPGSTTFRYEYRELY</sequence>
<evidence type="ECO:0000313" key="2">
    <source>
        <dbReference type="EMBL" id="QPF90281.1"/>
    </source>
</evidence>
<evidence type="ECO:0000313" key="3">
    <source>
        <dbReference type="Proteomes" id="UP000594621"/>
    </source>
</evidence>
<feature type="signal peptide" evidence="1">
    <location>
        <begin position="1"/>
        <end position="31"/>
    </location>
</feature>
<accession>A0A7S9D332</accession>
<dbReference type="AlphaFoldDB" id="A0A7S9D332"/>
<gene>
    <name evidence="2" type="ORF">IC761_27840</name>
</gene>
<name>A0A7S9D332_9BRAD</name>
<keyword evidence="1" id="KW-0732">Signal</keyword>
<feature type="chain" id="PRO_5032944225" evidence="1">
    <location>
        <begin position="32"/>
        <end position="151"/>
    </location>
</feature>
<dbReference type="Proteomes" id="UP000594621">
    <property type="component" value="Chromosome"/>
</dbReference>
<organism evidence="2 3">
    <name type="scientific">Bradyrhizobium commune</name>
    <dbReference type="NCBI Taxonomy" id="83627"/>
    <lineage>
        <taxon>Bacteria</taxon>
        <taxon>Pseudomonadati</taxon>
        <taxon>Pseudomonadota</taxon>
        <taxon>Alphaproteobacteria</taxon>
        <taxon>Hyphomicrobiales</taxon>
        <taxon>Nitrobacteraceae</taxon>
        <taxon>Bradyrhizobium</taxon>
    </lineage>
</organism>
<dbReference type="KEGG" id="bcou:IC761_27840"/>
<dbReference type="RefSeq" id="WP_195799873.1">
    <property type="nucleotide sequence ID" value="NZ_CP061379.1"/>
</dbReference>